<keyword evidence="3" id="KW-0547">Nucleotide-binding</keyword>
<keyword evidence="2" id="KW-1003">Cell membrane</keyword>
<dbReference type="PROSITE" id="PS50893">
    <property type="entry name" value="ABC_TRANSPORTER_2"/>
    <property type="match status" value="1"/>
</dbReference>
<keyword evidence="2" id="KW-0472">Membrane</keyword>
<dbReference type="PANTHER" id="PTHR43023:SF3">
    <property type="entry name" value="PROTEIN TRIGALACTOSYLDIACYLGLYCEROL 3, CHLOROPLASTIC"/>
    <property type="match status" value="1"/>
</dbReference>
<dbReference type="KEGG" id="bpsi:IX83_03405"/>
<dbReference type="STRING" id="1072685.IX83_03405"/>
<dbReference type="RefSeq" id="WP_038499153.1">
    <property type="nucleotide sequence ID" value="NZ_AFWK01000019.1"/>
</dbReference>
<proteinExistence type="predicted"/>
<dbReference type="Pfam" id="PF00005">
    <property type="entry name" value="ABC_tran"/>
    <property type="match status" value="1"/>
</dbReference>
<keyword evidence="7" id="KW-1185">Reference proteome</keyword>
<dbReference type="SMART" id="SM00382">
    <property type="entry name" value="AAA"/>
    <property type="match status" value="1"/>
</dbReference>
<evidence type="ECO:0000313" key="6">
    <source>
        <dbReference type="EMBL" id="AIL32479.1"/>
    </source>
</evidence>
<dbReference type="EMBL" id="CP009238">
    <property type="protein sequence ID" value="AIL32479.1"/>
    <property type="molecule type" value="Genomic_DNA"/>
</dbReference>
<gene>
    <name evidence="6" type="ORF">IX83_03405</name>
</gene>
<organism evidence="6 7">
    <name type="scientific">Basilea psittacipulmonis DSM 24701</name>
    <dbReference type="NCBI Taxonomy" id="1072685"/>
    <lineage>
        <taxon>Bacteria</taxon>
        <taxon>Pseudomonadati</taxon>
        <taxon>Pseudomonadota</taxon>
        <taxon>Betaproteobacteria</taxon>
        <taxon>Burkholderiales</taxon>
        <taxon>Alcaligenaceae</taxon>
        <taxon>Basilea</taxon>
    </lineage>
</organism>
<dbReference type="InterPro" id="IPR027417">
    <property type="entry name" value="P-loop_NTPase"/>
</dbReference>
<dbReference type="PANTHER" id="PTHR43023">
    <property type="entry name" value="PROTEIN TRIGALACTOSYLDIACYLGLYCEROL 3, CHLOROPLASTIC"/>
    <property type="match status" value="1"/>
</dbReference>
<evidence type="ECO:0000256" key="2">
    <source>
        <dbReference type="ARBA" id="ARBA00022475"/>
    </source>
</evidence>
<keyword evidence="4 6" id="KW-0067">ATP-binding</keyword>
<dbReference type="Proteomes" id="UP000028945">
    <property type="component" value="Chromosome"/>
</dbReference>
<accession>A0A077DCZ2</accession>
<dbReference type="eggNOG" id="COG1127">
    <property type="taxonomic scope" value="Bacteria"/>
</dbReference>
<dbReference type="SUPFAM" id="SSF52540">
    <property type="entry name" value="P-loop containing nucleoside triphosphate hydrolases"/>
    <property type="match status" value="1"/>
</dbReference>
<dbReference type="AlphaFoldDB" id="A0A077DCZ2"/>
<dbReference type="InterPro" id="IPR003593">
    <property type="entry name" value="AAA+_ATPase"/>
</dbReference>
<dbReference type="PROSITE" id="PS00211">
    <property type="entry name" value="ABC_TRANSPORTER_1"/>
    <property type="match status" value="1"/>
</dbReference>
<keyword evidence="1" id="KW-0813">Transport</keyword>
<dbReference type="Gene3D" id="3.40.50.300">
    <property type="entry name" value="P-loop containing nucleotide triphosphate hydrolases"/>
    <property type="match status" value="1"/>
</dbReference>
<evidence type="ECO:0000256" key="1">
    <source>
        <dbReference type="ARBA" id="ARBA00022448"/>
    </source>
</evidence>
<dbReference type="HOGENOM" id="CLU_000604_1_22_4"/>
<dbReference type="GO" id="GO:0016887">
    <property type="term" value="F:ATP hydrolysis activity"/>
    <property type="evidence" value="ECO:0007669"/>
    <property type="project" value="InterPro"/>
</dbReference>
<evidence type="ECO:0000313" key="7">
    <source>
        <dbReference type="Proteomes" id="UP000028945"/>
    </source>
</evidence>
<feature type="domain" description="ABC transporter" evidence="5">
    <location>
        <begin position="7"/>
        <end position="244"/>
    </location>
</feature>
<dbReference type="OrthoDB" id="9802264at2"/>
<reference evidence="6 7" key="1">
    <citation type="journal article" date="2014" name="BMC Genomics">
        <title>A genomic perspective on a new bacterial genus and species from the Alcaligenaceae family, Basilea psittacipulmonis.</title>
        <authorList>
            <person name="Whiteson K.L."/>
            <person name="Hernandez D."/>
            <person name="Lazarevic V."/>
            <person name="Gaia N."/>
            <person name="Farinelli L."/>
            <person name="Francois P."/>
            <person name="Pilo P."/>
            <person name="Frey J."/>
            <person name="Schrenzel J."/>
        </authorList>
    </citation>
    <scope>NUCLEOTIDE SEQUENCE [LARGE SCALE GENOMIC DNA]</scope>
    <source>
        <strain evidence="6 7">DSM 24701</strain>
    </source>
</reference>
<dbReference type="InterPro" id="IPR017871">
    <property type="entry name" value="ABC_transporter-like_CS"/>
</dbReference>
<name>A0A077DCZ2_9BURK</name>
<evidence type="ECO:0000256" key="3">
    <source>
        <dbReference type="ARBA" id="ARBA00022741"/>
    </source>
</evidence>
<evidence type="ECO:0000256" key="4">
    <source>
        <dbReference type="ARBA" id="ARBA00022840"/>
    </source>
</evidence>
<dbReference type="GO" id="GO:0005524">
    <property type="term" value="F:ATP binding"/>
    <property type="evidence" value="ECO:0007669"/>
    <property type="project" value="UniProtKB-KW"/>
</dbReference>
<dbReference type="InterPro" id="IPR003439">
    <property type="entry name" value="ABC_transporter-like_ATP-bd"/>
</dbReference>
<evidence type="ECO:0000259" key="5">
    <source>
        <dbReference type="PROSITE" id="PS50893"/>
    </source>
</evidence>
<sequence>MVRQTMIAVKDLCNSFGPQIVHEHLDFTVYSDEIVGIVGGSGTGKSVLLRTILGLNQPTSGQINLFGQDILTMSQTERMRMSKRIGVLFQQGALYSSLNVLDNVSFPLIEQQGLSRSEAHEIARMKIALVGLPPLAADKYPLELSGGMIKRAALARALALDPEILFLDEPTAGLDPIAASSFDQLVLTLKKALKLTIVMVTHDLDSLYTICDRVAVLYDKKVLANEPLSVIEQIDNAWIQAYFHGPRGRAAYFAIGENNGT</sequence>
<protein>
    <submittedName>
        <fullName evidence="6">Iron ABC transporter ATP-binding protein</fullName>
    </submittedName>
</protein>